<reference evidence="1 4" key="2">
    <citation type="submission" date="2020-08" db="EMBL/GenBank/DDBJ databases">
        <title>Genomic Encyclopedia of Type Strains, Phase IV (KMG-IV): sequencing the most valuable type-strain genomes for metagenomic binning, comparative biology and taxonomic classification.</title>
        <authorList>
            <person name="Goeker M."/>
        </authorList>
    </citation>
    <scope>NUCLEOTIDE SEQUENCE [LARGE SCALE GENOMIC DNA]</scope>
    <source>
        <strain evidence="1 4">DSM 19331</strain>
    </source>
</reference>
<gene>
    <name evidence="2" type="ORF">EFB14_15875</name>
    <name evidence="1" type="ORF">GGQ65_002842</name>
</gene>
<protein>
    <submittedName>
        <fullName evidence="1">Uncharacterized protein</fullName>
    </submittedName>
</protein>
<evidence type="ECO:0000313" key="1">
    <source>
        <dbReference type="EMBL" id="MBB3915552.1"/>
    </source>
</evidence>
<dbReference type="Proteomes" id="UP000545490">
    <property type="component" value="Unassembled WGS sequence"/>
</dbReference>
<dbReference type="EMBL" id="RJJU01000008">
    <property type="protein sequence ID" value="RUM11866.1"/>
    <property type="molecule type" value="Genomic_DNA"/>
</dbReference>
<evidence type="ECO:0000313" key="3">
    <source>
        <dbReference type="Proteomes" id="UP000272004"/>
    </source>
</evidence>
<keyword evidence="3" id="KW-1185">Reference proteome</keyword>
<reference evidence="2 3" key="1">
    <citation type="submission" date="2018-11" db="EMBL/GenBank/DDBJ databases">
        <authorList>
            <person name="Huo Y."/>
        </authorList>
    </citation>
    <scope>NUCLEOTIDE SEQUENCE [LARGE SCALE GENOMIC DNA]</scope>
    <source>
        <strain evidence="2 3">CCBAU 33202</strain>
    </source>
</reference>
<organism evidence="1 4">
    <name type="scientific">Rhizobium fabae</name>
    <dbReference type="NCBI Taxonomy" id="573179"/>
    <lineage>
        <taxon>Bacteria</taxon>
        <taxon>Pseudomonadati</taxon>
        <taxon>Pseudomonadota</taxon>
        <taxon>Alphaproteobacteria</taxon>
        <taxon>Hyphomicrobiales</taxon>
        <taxon>Rhizobiaceae</taxon>
        <taxon>Rhizobium/Agrobacterium group</taxon>
        <taxon>Rhizobium</taxon>
    </lineage>
</organism>
<sequence length="95" mass="10411">MQIPAAHFDDWQRTSGIADHDSTWTSALVVGDHDEDVYEMLVIGEPGLDLPASYDVLAIRDGRQVVVAHEVEANFELACAMSAVMARRASIRAVE</sequence>
<evidence type="ECO:0000313" key="2">
    <source>
        <dbReference type="EMBL" id="RUM11866.1"/>
    </source>
</evidence>
<proteinExistence type="predicted"/>
<dbReference type="RefSeq" id="WP_126826862.1">
    <property type="nucleotide sequence ID" value="NZ_JACIDG010000006.1"/>
</dbReference>
<dbReference type="EMBL" id="JACIDG010000006">
    <property type="protein sequence ID" value="MBB3915552.1"/>
    <property type="molecule type" value="Genomic_DNA"/>
</dbReference>
<dbReference type="Proteomes" id="UP000272004">
    <property type="component" value="Unassembled WGS sequence"/>
</dbReference>
<dbReference type="AlphaFoldDB" id="A0A7W6B4P4"/>
<accession>A0A7W6B4P4</accession>
<comment type="caution">
    <text evidence="1">The sequence shown here is derived from an EMBL/GenBank/DDBJ whole genome shotgun (WGS) entry which is preliminary data.</text>
</comment>
<name>A0A7W6B4P4_9HYPH</name>
<evidence type="ECO:0000313" key="4">
    <source>
        <dbReference type="Proteomes" id="UP000545490"/>
    </source>
</evidence>